<evidence type="ECO:0000256" key="1">
    <source>
        <dbReference type="ARBA" id="ARBA00004477"/>
    </source>
</evidence>
<dbReference type="Pfam" id="PF06645">
    <property type="entry name" value="SPC12"/>
    <property type="match status" value="1"/>
</dbReference>
<dbReference type="InterPro" id="IPR009542">
    <property type="entry name" value="Spc1/SPCS1"/>
</dbReference>
<dbReference type="InterPro" id="IPR039955">
    <property type="entry name" value="DTM1"/>
</dbReference>
<protein>
    <recommendedName>
        <fullName evidence="10">Signal peptidase complex-like protein DTM1</fullName>
    </recommendedName>
</protein>
<dbReference type="PANTHER" id="PTHR38354">
    <property type="entry name" value="SIGNAL PEPTIDASE COMPLEX-LIKE PROTEIN DTM1"/>
    <property type="match status" value="1"/>
</dbReference>
<keyword evidence="4" id="KW-0256">Endoplasmic reticulum</keyword>
<dbReference type="PANTHER" id="PTHR38354:SF2">
    <property type="entry name" value="SIGNAL PEPTIDASE COMPLEX-LIKE PROTEIN DTM1"/>
    <property type="match status" value="1"/>
</dbReference>
<dbReference type="AlphaFoldDB" id="A0A835D0W1"/>
<keyword evidence="9" id="KW-1185">Reference proteome</keyword>
<evidence type="ECO:0000256" key="4">
    <source>
        <dbReference type="ARBA" id="ARBA00022824"/>
    </source>
</evidence>
<evidence type="ECO:0000256" key="7">
    <source>
        <dbReference type="SAM" id="Phobius"/>
    </source>
</evidence>
<keyword evidence="6 7" id="KW-0472">Membrane</keyword>
<evidence type="ECO:0000256" key="6">
    <source>
        <dbReference type="ARBA" id="ARBA00023136"/>
    </source>
</evidence>
<comment type="similarity">
    <text evidence="2">Belongs to the SPCS1 family.</text>
</comment>
<sequence length="144" mass="16323">MLASSLWVAITAVVQRLQLPAGGETGKIDSCHQAAMANDAILRYSLVCLGAIVLLIGVYTHSFKKMIFTYLFGLFAIAGLLLPDWEFFDRDFSHWFSPMSADDRGANSSHRSRSSRFRIYPLRLVLYATVYGIGLYKWWMFISN</sequence>
<dbReference type="Proteomes" id="UP000655225">
    <property type="component" value="Unassembled WGS sequence"/>
</dbReference>
<evidence type="ECO:0000256" key="3">
    <source>
        <dbReference type="ARBA" id="ARBA00022692"/>
    </source>
</evidence>
<dbReference type="EMBL" id="JABCRI010000024">
    <property type="protein sequence ID" value="KAF8377306.1"/>
    <property type="molecule type" value="Genomic_DNA"/>
</dbReference>
<evidence type="ECO:0008006" key="10">
    <source>
        <dbReference type="Google" id="ProtNLM"/>
    </source>
</evidence>
<organism evidence="8 9">
    <name type="scientific">Tetracentron sinense</name>
    <name type="common">Spur-leaf</name>
    <dbReference type="NCBI Taxonomy" id="13715"/>
    <lineage>
        <taxon>Eukaryota</taxon>
        <taxon>Viridiplantae</taxon>
        <taxon>Streptophyta</taxon>
        <taxon>Embryophyta</taxon>
        <taxon>Tracheophyta</taxon>
        <taxon>Spermatophyta</taxon>
        <taxon>Magnoliopsida</taxon>
        <taxon>Trochodendrales</taxon>
        <taxon>Trochodendraceae</taxon>
        <taxon>Tetracentron</taxon>
    </lineage>
</organism>
<evidence type="ECO:0000256" key="2">
    <source>
        <dbReference type="ARBA" id="ARBA00005245"/>
    </source>
</evidence>
<gene>
    <name evidence="8" type="ORF">HHK36_030681</name>
</gene>
<evidence type="ECO:0000256" key="5">
    <source>
        <dbReference type="ARBA" id="ARBA00022989"/>
    </source>
</evidence>
<proteinExistence type="inferred from homology"/>
<evidence type="ECO:0000313" key="9">
    <source>
        <dbReference type="Proteomes" id="UP000655225"/>
    </source>
</evidence>
<evidence type="ECO:0000313" key="8">
    <source>
        <dbReference type="EMBL" id="KAF8377306.1"/>
    </source>
</evidence>
<keyword evidence="3 7" id="KW-0812">Transmembrane</keyword>
<dbReference type="OMA" id="KIDSCHQ"/>
<feature type="transmembrane region" description="Helical" evidence="7">
    <location>
        <begin position="119"/>
        <end position="139"/>
    </location>
</feature>
<keyword evidence="5 7" id="KW-1133">Transmembrane helix</keyword>
<dbReference type="OrthoDB" id="1861824at2759"/>
<comment type="subcellular location">
    <subcellularLocation>
        <location evidence="1">Endoplasmic reticulum membrane</location>
        <topology evidence="1">Multi-pass membrane protein</topology>
    </subcellularLocation>
</comment>
<dbReference type="GO" id="GO:0005787">
    <property type="term" value="C:signal peptidase complex"/>
    <property type="evidence" value="ECO:0007669"/>
    <property type="project" value="InterPro"/>
</dbReference>
<feature type="transmembrane region" description="Helical" evidence="7">
    <location>
        <begin position="40"/>
        <end position="60"/>
    </location>
</feature>
<dbReference type="GO" id="GO:0006465">
    <property type="term" value="P:signal peptide processing"/>
    <property type="evidence" value="ECO:0007669"/>
    <property type="project" value="InterPro"/>
</dbReference>
<name>A0A835D0W1_TETSI</name>
<accession>A0A835D0W1</accession>
<reference evidence="8 9" key="1">
    <citation type="submission" date="2020-04" db="EMBL/GenBank/DDBJ databases">
        <title>Plant Genome Project.</title>
        <authorList>
            <person name="Zhang R.-G."/>
        </authorList>
    </citation>
    <scope>NUCLEOTIDE SEQUENCE [LARGE SCALE GENOMIC DNA]</scope>
    <source>
        <strain evidence="8">YNK0</strain>
        <tissue evidence="8">Leaf</tissue>
    </source>
</reference>
<dbReference type="GO" id="GO:0048658">
    <property type="term" value="P:anther wall tapetum development"/>
    <property type="evidence" value="ECO:0007669"/>
    <property type="project" value="InterPro"/>
</dbReference>
<comment type="caution">
    <text evidence="8">The sequence shown here is derived from an EMBL/GenBank/DDBJ whole genome shotgun (WGS) entry which is preliminary data.</text>
</comment>
<feature type="transmembrane region" description="Helical" evidence="7">
    <location>
        <begin position="67"/>
        <end position="85"/>
    </location>
</feature>